<name>A0A0E9XWF4_ANGAN</name>
<proteinExistence type="predicted"/>
<reference evidence="2" key="2">
    <citation type="journal article" date="2015" name="Fish Shellfish Immunol.">
        <title>Early steps in the European eel (Anguilla anguilla)-Vibrio vulnificus interaction in the gills: Role of the RtxA13 toxin.</title>
        <authorList>
            <person name="Callol A."/>
            <person name="Pajuelo D."/>
            <person name="Ebbesson L."/>
            <person name="Teles M."/>
            <person name="MacKenzie S."/>
            <person name="Amaro C."/>
        </authorList>
    </citation>
    <scope>NUCLEOTIDE SEQUENCE</scope>
</reference>
<reference evidence="2" key="1">
    <citation type="submission" date="2014-11" db="EMBL/GenBank/DDBJ databases">
        <authorList>
            <person name="Amaro Gonzalez C."/>
        </authorList>
    </citation>
    <scope>NUCLEOTIDE SEQUENCE</scope>
</reference>
<evidence type="ECO:0000256" key="1">
    <source>
        <dbReference type="SAM" id="MobiDB-lite"/>
    </source>
</evidence>
<accession>A0A0E9XWF4</accession>
<dbReference type="AlphaFoldDB" id="A0A0E9XWF4"/>
<organism evidence="2">
    <name type="scientific">Anguilla anguilla</name>
    <name type="common">European freshwater eel</name>
    <name type="synonym">Muraena anguilla</name>
    <dbReference type="NCBI Taxonomy" id="7936"/>
    <lineage>
        <taxon>Eukaryota</taxon>
        <taxon>Metazoa</taxon>
        <taxon>Chordata</taxon>
        <taxon>Craniata</taxon>
        <taxon>Vertebrata</taxon>
        <taxon>Euteleostomi</taxon>
        <taxon>Actinopterygii</taxon>
        <taxon>Neopterygii</taxon>
        <taxon>Teleostei</taxon>
        <taxon>Anguilliformes</taxon>
        <taxon>Anguillidae</taxon>
        <taxon>Anguilla</taxon>
    </lineage>
</organism>
<feature type="region of interest" description="Disordered" evidence="1">
    <location>
        <begin position="1"/>
        <end position="20"/>
    </location>
</feature>
<dbReference type="EMBL" id="GBXM01002382">
    <property type="protein sequence ID" value="JAI06196.1"/>
    <property type="molecule type" value="Transcribed_RNA"/>
</dbReference>
<evidence type="ECO:0000313" key="2">
    <source>
        <dbReference type="EMBL" id="JAI06196.1"/>
    </source>
</evidence>
<protein>
    <submittedName>
        <fullName evidence="2">Uncharacterized protein</fullName>
    </submittedName>
</protein>
<sequence length="20" mass="2076">MTRGPSGDGQSVSRAVSKKK</sequence>